<dbReference type="EMBL" id="BSNW01000049">
    <property type="protein sequence ID" value="GLQ70089.1"/>
    <property type="molecule type" value="Genomic_DNA"/>
</dbReference>
<evidence type="ECO:0008006" key="5">
    <source>
        <dbReference type="Google" id="ProtNLM"/>
    </source>
</evidence>
<evidence type="ECO:0000256" key="2">
    <source>
        <dbReference type="SAM" id="Phobius"/>
    </source>
</evidence>
<gene>
    <name evidence="3" type="ORF">GCM10007866_25420</name>
</gene>
<feature type="region of interest" description="Disordered" evidence="1">
    <location>
        <begin position="1"/>
        <end position="58"/>
    </location>
</feature>
<keyword evidence="2" id="KW-1133">Transmembrane helix</keyword>
<dbReference type="Proteomes" id="UP001156672">
    <property type="component" value="Unassembled WGS sequence"/>
</dbReference>
<feature type="transmembrane region" description="Helical" evidence="2">
    <location>
        <begin position="70"/>
        <end position="96"/>
    </location>
</feature>
<organism evidence="3 4">
    <name type="scientific">Gluconobacter albidus</name>
    <dbReference type="NCBI Taxonomy" id="318683"/>
    <lineage>
        <taxon>Bacteria</taxon>
        <taxon>Pseudomonadati</taxon>
        <taxon>Pseudomonadota</taxon>
        <taxon>Alphaproteobacteria</taxon>
        <taxon>Acetobacterales</taxon>
        <taxon>Acetobacteraceae</taxon>
        <taxon>Gluconobacter</taxon>
    </lineage>
</organism>
<keyword evidence="2" id="KW-0472">Membrane</keyword>
<evidence type="ECO:0000313" key="4">
    <source>
        <dbReference type="Proteomes" id="UP001156672"/>
    </source>
</evidence>
<accession>A0ABQ5X4A9</accession>
<protein>
    <recommendedName>
        <fullName evidence="5">Transmembrane protein</fullName>
    </recommendedName>
</protein>
<keyword evidence="4" id="KW-1185">Reference proteome</keyword>
<sequence>MTQEPPDPESKIPGLSPEEEEALSGSGEKSDSGTAESRMFASGKSADEIKQKAEEAEANRTEKFKDHFENLIVCGVYASAFFFGIVCLCWLLNIIFPDKWRWLSAAEISKLQGFVTGGVIASTALGQIKKRIQ</sequence>
<reference evidence="4" key="1">
    <citation type="journal article" date="2019" name="Int. J. Syst. Evol. Microbiol.">
        <title>The Global Catalogue of Microorganisms (GCM) 10K type strain sequencing project: providing services to taxonomists for standard genome sequencing and annotation.</title>
        <authorList>
            <consortium name="The Broad Institute Genomics Platform"/>
            <consortium name="The Broad Institute Genome Sequencing Center for Infectious Disease"/>
            <person name="Wu L."/>
            <person name="Ma J."/>
        </authorList>
    </citation>
    <scope>NUCLEOTIDE SEQUENCE [LARGE SCALE GENOMIC DNA]</scope>
    <source>
        <strain evidence="4">NBRC 3250</strain>
    </source>
</reference>
<name>A0ABQ5X4A9_9PROT</name>
<evidence type="ECO:0000256" key="1">
    <source>
        <dbReference type="SAM" id="MobiDB-lite"/>
    </source>
</evidence>
<proteinExistence type="predicted"/>
<keyword evidence="2" id="KW-0812">Transmembrane</keyword>
<comment type="caution">
    <text evidence="3">The sequence shown here is derived from an EMBL/GenBank/DDBJ whole genome shotgun (WGS) entry which is preliminary data.</text>
</comment>
<feature type="compositionally biased region" description="Basic and acidic residues" evidence="1">
    <location>
        <begin position="45"/>
        <end position="58"/>
    </location>
</feature>
<dbReference type="RefSeq" id="WP_231865419.1">
    <property type="nucleotide sequence ID" value="NZ_BEWL01000005.1"/>
</dbReference>
<evidence type="ECO:0000313" key="3">
    <source>
        <dbReference type="EMBL" id="GLQ70089.1"/>
    </source>
</evidence>